<comment type="caution">
    <text evidence="1">The sequence shown here is derived from an EMBL/GenBank/DDBJ whole genome shotgun (WGS) entry which is preliminary data.</text>
</comment>
<organism evidence="1 2">
    <name type="scientific">Furculomyces boomerangus</name>
    <dbReference type="NCBI Taxonomy" id="61424"/>
    <lineage>
        <taxon>Eukaryota</taxon>
        <taxon>Fungi</taxon>
        <taxon>Fungi incertae sedis</taxon>
        <taxon>Zoopagomycota</taxon>
        <taxon>Kickxellomycotina</taxon>
        <taxon>Harpellomycetes</taxon>
        <taxon>Harpellales</taxon>
        <taxon>Harpellaceae</taxon>
        <taxon>Furculomyces</taxon>
    </lineage>
</organism>
<gene>
    <name evidence="1" type="ORF">BB559_002801</name>
</gene>
<protein>
    <submittedName>
        <fullName evidence="1">Uncharacterized protein</fullName>
    </submittedName>
</protein>
<feature type="non-terminal residue" evidence="1">
    <location>
        <position position="1"/>
    </location>
</feature>
<evidence type="ECO:0000313" key="1">
    <source>
        <dbReference type="EMBL" id="PVU95253.1"/>
    </source>
</evidence>
<dbReference type="Pfam" id="PF14223">
    <property type="entry name" value="Retrotran_gag_2"/>
    <property type="match status" value="1"/>
</dbReference>
<accession>A0A2T9YSC2</accession>
<sequence length="193" mass="22513">YVLVSLKNLTNLNKLPKWRLPKFEILKSKKKSTCLEVVLKNYSYAKEYLNSVQNEVETQGPYQVKLDLDARYIILPGLEIKNPVFFKGFSAKKKWDTLLTFKNPEITRFNPFQKTNLVHFKRQLFTAKLKESELLSESFTKIKSITQKLYSMGSPGDNKDLAVASLISVPPLYKMVFTDIEHQKKNWNLSRLF</sequence>
<keyword evidence="2" id="KW-1185">Reference proteome</keyword>
<dbReference type="Proteomes" id="UP000245699">
    <property type="component" value="Unassembled WGS sequence"/>
</dbReference>
<name>A0A2T9YSC2_9FUNG</name>
<proteinExistence type="predicted"/>
<dbReference type="AlphaFoldDB" id="A0A2T9YSC2"/>
<dbReference type="EMBL" id="MBFT01000194">
    <property type="protein sequence ID" value="PVU95253.1"/>
    <property type="molecule type" value="Genomic_DNA"/>
</dbReference>
<reference evidence="1 2" key="1">
    <citation type="journal article" date="2018" name="MBio">
        <title>Comparative Genomics Reveals the Core Gene Toolbox for the Fungus-Insect Symbiosis.</title>
        <authorList>
            <person name="Wang Y."/>
            <person name="Stata M."/>
            <person name="Wang W."/>
            <person name="Stajich J.E."/>
            <person name="White M.M."/>
            <person name="Moncalvo J.M."/>
        </authorList>
    </citation>
    <scope>NUCLEOTIDE SEQUENCE [LARGE SCALE GENOMIC DNA]</scope>
    <source>
        <strain evidence="1 2">AUS-77-4</strain>
    </source>
</reference>
<evidence type="ECO:0000313" key="2">
    <source>
        <dbReference type="Proteomes" id="UP000245699"/>
    </source>
</evidence>